<keyword evidence="11" id="KW-0325">Glycoprotein</keyword>
<organism evidence="16">
    <name type="scientific">Brachypodium distachyon</name>
    <name type="common">Purple false brome</name>
    <name type="synonym">Trachynia distachya</name>
    <dbReference type="NCBI Taxonomy" id="15368"/>
    <lineage>
        <taxon>Eukaryota</taxon>
        <taxon>Viridiplantae</taxon>
        <taxon>Streptophyta</taxon>
        <taxon>Embryophyta</taxon>
        <taxon>Tracheophyta</taxon>
        <taxon>Spermatophyta</taxon>
        <taxon>Magnoliopsida</taxon>
        <taxon>Liliopsida</taxon>
        <taxon>Poales</taxon>
        <taxon>Poaceae</taxon>
        <taxon>BOP clade</taxon>
        <taxon>Pooideae</taxon>
        <taxon>Stipodae</taxon>
        <taxon>Brachypodieae</taxon>
        <taxon>Brachypodium</taxon>
    </lineage>
</organism>
<gene>
    <name evidence="17" type="primary">LOC100828455</name>
    <name evidence="16" type="ORF">BRADI_5g19680v3</name>
</gene>
<feature type="compositionally biased region" description="Polar residues" evidence="12">
    <location>
        <begin position="502"/>
        <end position="514"/>
    </location>
</feature>
<dbReference type="Proteomes" id="UP000008810">
    <property type="component" value="Chromosome 5"/>
</dbReference>
<dbReference type="OMA" id="FKLQTYD"/>
<feature type="domain" description="Malectin-like" evidence="15">
    <location>
        <begin position="37"/>
        <end position="410"/>
    </location>
</feature>
<evidence type="ECO:0000256" key="7">
    <source>
        <dbReference type="ARBA" id="ARBA00022777"/>
    </source>
</evidence>
<dbReference type="FunFam" id="2.60.120.430:FF:000007">
    <property type="entry name" value="FERONIA receptor-like kinase"/>
    <property type="match status" value="1"/>
</dbReference>
<evidence type="ECO:0000256" key="12">
    <source>
        <dbReference type="SAM" id="MobiDB-lite"/>
    </source>
</evidence>
<sequence>MAISTLLRCLSLLAIVSLAAADSAGKSTDENPGQIRLNCGESGSATDADGRAWAGDAASKFAPSMPDAAAASASYKDPSLPSLVPYTTARVFASSSYTYSFLVRPGRAFLRLYFYPSNYGTHAASDALFGVTAGGVTLLRGFNASQTALALNYAYLVREFSVNVSATGTLNVTFIPSSSSSHYAFINGIEIVPTPDMLTSAAPVVPTLANGARPDPMPIRADTAFQTMYRLNVGGESLSPTDDSARLYRSWDNDAPYIFGAAAGVSYGKDANVTIRYPASVPRYVAPEAVYASARSMGPTAQINLNYNLTWILPVDAGFFYLVRLHFCEIQYPITKVNQRSFDVYISNETAREQMDVIAWSGGIGVPVYTDYLVVTAGSGQMDLWVALHPDVATRPVYYDAILNGLEVFKLQTYGDNSLAGESPPISQEQAVDDGSRGGSSKKRKNGFAAALGGAAAGGLLAVLVGLVCACVICRRGRKAAPVLVSEPESSGEQPVHGLPSPNKSSALFNSAQK</sequence>
<evidence type="ECO:0000256" key="8">
    <source>
        <dbReference type="ARBA" id="ARBA00022840"/>
    </source>
</evidence>
<dbReference type="FunCoup" id="I1J128">
    <property type="interactions" value="664"/>
</dbReference>
<feature type="signal peptide" evidence="14">
    <location>
        <begin position="1"/>
        <end position="21"/>
    </location>
</feature>
<evidence type="ECO:0000313" key="17">
    <source>
        <dbReference type="EnsemblPlants" id="KQJ84263"/>
    </source>
</evidence>
<evidence type="ECO:0000256" key="13">
    <source>
        <dbReference type="SAM" id="Phobius"/>
    </source>
</evidence>
<keyword evidence="7" id="KW-0418">Kinase</keyword>
<evidence type="ECO:0000256" key="11">
    <source>
        <dbReference type="ARBA" id="ARBA00023180"/>
    </source>
</evidence>
<feature type="region of interest" description="Disordered" evidence="12">
    <location>
        <begin position="484"/>
        <end position="514"/>
    </location>
</feature>
<comment type="subcellular location">
    <subcellularLocation>
        <location evidence="1">Membrane</location>
        <topology evidence="1">Single-pass type I membrane protein</topology>
    </subcellularLocation>
</comment>
<keyword evidence="10 13" id="KW-0472">Membrane</keyword>
<keyword evidence="4 13" id="KW-0812">Transmembrane</keyword>
<name>I1J128_BRADI</name>
<dbReference type="EnsemblPlants" id="KQJ84263">
    <property type="protein sequence ID" value="KQJ84263"/>
    <property type="gene ID" value="BRADI_5g19680v3"/>
</dbReference>
<evidence type="ECO:0000259" key="15">
    <source>
        <dbReference type="Pfam" id="PF12819"/>
    </source>
</evidence>
<evidence type="ECO:0000313" key="18">
    <source>
        <dbReference type="Proteomes" id="UP000008810"/>
    </source>
</evidence>
<dbReference type="Pfam" id="PF12819">
    <property type="entry name" value="Malectin_like"/>
    <property type="match status" value="1"/>
</dbReference>
<dbReference type="FunFam" id="2.60.120.430:FF:000003">
    <property type="entry name" value="FERONIA receptor-like kinase"/>
    <property type="match status" value="1"/>
</dbReference>
<evidence type="ECO:0000256" key="1">
    <source>
        <dbReference type="ARBA" id="ARBA00004479"/>
    </source>
</evidence>
<dbReference type="GO" id="GO:0004714">
    <property type="term" value="F:transmembrane receptor protein tyrosine kinase activity"/>
    <property type="evidence" value="ECO:0007669"/>
    <property type="project" value="InterPro"/>
</dbReference>
<keyword evidence="2" id="KW-0723">Serine/threonine-protein kinase</keyword>
<reference evidence="16 17" key="1">
    <citation type="journal article" date="2010" name="Nature">
        <title>Genome sequencing and analysis of the model grass Brachypodium distachyon.</title>
        <authorList>
            <consortium name="International Brachypodium Initiative"/>
        </authorList>
    </citation>
    <scope>NUCLEOTIDE SEQUENCE [LARGE SCALE GENOMIC DNA]</scope>
    <source>
        <strain evidence="16 17">Bd21</strain>
    </source>
</reference>
<evidence type="ECO:0000256" key="9">
    <source>
        <dbReference type="ARBA" id="ARBA00022989"/>
    </source>
</evidence>
<dbReference type="GeneID" id="100828455"/>
<evidence type="ECO:0000256" key="4">
    <source>
        <dbReference type="ARBA" id="ARBA00022692"/>
    </source>
</evidence>
<dbReference type="RefSeq" id="XP_003580431.1">
    <property type="nucleotide sequence ID" value="XM_003580383.4"/>
</dbReference>
<reference evidence="16" key="2">
    <citation type="submission" date="2017-06" db="EMBL/GenBank/DDBJ databases">
        <title>WGS assembly of Brachypodium distachyon.</title>
        <authorList>
            <consortium name="The International Brachypodium Initiative"/>
            <person name="Lucas S."/>
            <person name="Harmon-Smith M."/>
            <person name="Lail K."/>
            <person name="Tice H."/>
            <person name="Grimwood J."/>
            <person name="Bruce D."/>
            <person name="Barry K."/>
            <person name="Shu S."/>
            <person name="Lindquist E."/>
            <person name="Wang M."/>
            <person name="Pitluck S."/>
            <person name="Vogel J.P."/>
            <person name="Garvin D.F."/>
            <person name="Mockler T.C."/>
            <person name="Schmutz J."/>
            <person name="Rokhsar D."/>
            <person name="Bevan M.W."/>
        </authorList>
    </citation>
    <scope>NUCLEOTIDE SEQUENCE</scope>
    <source>
        <strain evidence="16">Bd21</strain>
    </source>
</reference>
<dbReference type="InterPro" id="IPR024788">
    <property type="entry name" value="Malectin-like_Carb-bd_dom"/>
</dbReference>
<proteinExistence type="predicted"/>
<protein>
    <recommendedName>
        <fullName evidence="15">Malectin-like domain-containing protein</fullName>
    </recommendedName>
</protein>
<dbReference type="KEGG" id="bdi:100828455"/>
<evidence type="ECO:0000256" key="5">
    <source>
        <dbReference type="ARBA" id="ARBA00022729"/>
    </source>
</evidence>
<dbReference type="GO" id="GO:0005524">
    <property type="term" value="F:ATP binding"/>
    <property type="evidence" value="ECO:0007669"/>
    <property type="project" value="UniProtKB-KW"/>
</dbReference>
<dbReference type="PANTHER" id="PTHR34590:SF5">
    <property type="entry name" value="OS04G0586500 PROTEIN"/>
    <property type="match status" value="1"/>
</dbReference>
<evidence type="ECO:0000256" key="3">
    <source>
        <dbReference type="ARBA" id="ARBA00022679"/>
    </source>
</evidence>
<dbReference type="GO" id="GO:0004674">
    <property type="term" value="F:protein serine/threonine kinase activity"/>
    <property type="evidence" value="ECO:0007669"/>
    <property type="project" value="UniProtKB-KW"/>
</dbReference>
<keyword evidence="9 13" id="KW-1133">Transmembrane helix</keyword>
<keyword evidence="3" id="KW-0808">Transferase</keyword>
<keyword evidence="6" id="KW-0547">Nucleotide-binding</keyword>
<evidence type="ECO:0000256" key="6">
    <source>
        <dbReference type="ARBA" id="ARBA00022741"/>
    </source>
</evidence>
<dbReference type="HOGENOM" id="CLU_000288_42_5_1"/>
<dbReference type="AlphaFoldDB" id="I1J128"/>
<dbReference type="Gene3D" id="2.60.120.430">
    <property type="entry name" value="Galactose-binding lectin"/>
    <property type="match status" value="2"/>
</dbReference>
<accession>I1J128</accession>
<feature type="transmembrane region" description="Helical" evidence="13">
    <location>
        <begin position="448"/>
        <end position="474"/>
    </location>
</feature>
<dbReference type="GO" id="GO:0016020">
    <property type="term" value="C:membrane"/>
    <property type="evidence" value="ECO:0007669"/>
    <property type="project" value="UniProtKB-SubCell"/>
</dbReference>
<dbReference type="Gramene" id="KQJ84263">
    <property type="protein sequence ID" value="KQJ84263"/>
    <property type="gene ID" value="BRADI_5g19680v3"/>
</dbReference>
<evidence type="ECO:0000313" key="16">
    <source>
        <dbReference type="EMBL" id="KQJ84263.1"/>
    </source>
</evidence>
<keyword evidence="8" id="KW-0067">ATP-binding</keyword>
<feature type="chain" id="PRO_5014095739" description="Malectin-like domain-containing protein" evidence="14">
    <location>
        <begin position="22"/>
        <end position="514"/>
    </location>
</feature>
<keyword evidence="5 14" id="KW-0732">Signal</keyword>
<dbReference type="eggNOG" id="KOG1187">
    <property type="taxonomic scope" value="Eukaryota"/>
</dbReference>
<keyword evidence="18" id="KW-1185">Reference proteome</keyword>
<evidence type="ECO:0000256" key="14">
    <source>
        <dbReference type="SAM" id="SignalP"/>
    </source>
</evidence>
<dbReference type="STRING" id="15368.I1J128"/>
<evidence type="ECO:0000256" key="10">
    <source>
        <dbReference type="ARBA" id="ARBA00023136"/>
    </source>
</evidence>
<dbReference type="EMBL" id="CM000884">
    <property type="protein sequence ID" value="KQJ84263.1"/>
    <property type="molecule type" value="Genomic_DNA"/>
</dbReference>
<reference evidence="17" key="3">
    <citation type="submission" date="2018-08" db="UniProtKB">
        <authorList>
            <consortium name="EnsemblPlants"/>
        </authorList>
    </citation>
    <scope>IDENTIFICATION</scope>
    <source>
        <strain evidence="17">cv. Bd21</strain>
    </source>
</reference>
<dbReference type="PANTHER" id="PTHR34590">
    <property type="entry name" value="OS03G0124300 PROTEIN-RELATED"/>
    <property type="match status" value="1"/>
</dbReference>
<feature type="region of interest" description="Disordered" evidence="12">
    <location>
        <begin position="24"/>
        <end position="45"/>
    </location>
</feature>
<dbReference type="OrthoDB" id="782603at2759"/>
<dbReference type="InterPro" id="IPR045272">
    <property type="entry name" value="ANXUR1/2-like"/>
</dbReference>
<feature type="region of interest" description="Disordered" evidence="12">
    <location>
        <begin position="420"/>
        <end position="440"/>
    </location>
</feature>
<evidence type="ECO:0000256" key="2">
    <source>
        <dbReference type="ARBA" id="ARBA00022527"/>
    </source>
</evidence>